<evidence type="ECO:0000313" key="2">
    <source>
        <dbReference type="EMBL" id="CAD8416045.1"/>
    </source>
</evidence>
<sequence>MGSSSSGPRNTPSSCPTSATRRRTVAASLSSIILILITITSHLTDTVHARKDKLSDTVRRMHPLHKKMMAKELSYYPPFFADYYEGFTYKKRRGYVQLLDPGHLLEQSIREVKVMEARFVELSARGVKWTLTRSIKNKNSVMGKALKKALNERYGRSECEVRFYNDLAPMSEIYTDMIAPQLNKITSMGSQIPGVEDSNLDPSLIGLNLRSSLPRPDYEPEKIMYAADSYVEGAMKMENDLEFADKKTGRENAIYILDDPETLASYKIPLKRICKFSTGETGYWRCVGNMVEESNTVDRWRSWPKLTRVIPEVYHKSYQTYEEGVCNAPETLFVEIEVPANPTVKDEEGKTTPVEEDEEYEGGDVMLYTIPIGTGRLADYTLVNDVAGVVRVVKSDIVPKIYHKFQEYQWDLDNAKDAEDELPSAMIGTASMAIRQMNSMAPDVIDPNFSKGKQYFFDYGKRFGNAFFDKN</sequence>
<feature type="compositionally biased region" description="Low complexity" evidence="1">
    <location>
        <begin position="1"/>
        <end position="14"/>
    </location>
</feature>
<name>A0A7S0C894_9STRA</name>
<evidence type="ECO:0000256" key="1">
    <source>
        <dbReference type="SAM" id="MobiDB-lite"/>
    </source>
</evidence>
<accession>A0A7S0C894</accession>
<protein>
    <submittedName>
        <fullName evidence="2">Uncharacterized protein</fullName>
    </submittedName>
</protein>
<gene>
    <name evidence="2" type="ORF">PINE0816_LOCUS12180</name>
</gene>
<dbReference type="AlphaFoldDB" id="A0A7S0C894"/>
<proteinExistence type="predicted"/>
<reference evidence="2" key="1">
    <citation type="submission" date="2021-01" db="EMBL/GenBank/DDBJ databases">
        <authorList>
            <person name="Corre E."/>
            <person name="Pelletier E."/>
            <person name="Niang G."/>
            <person name="Scheremetjew M."/>
            <person name="Finn R."/>
            <person name="Kale V."/>
            <person name="Holt S."/>
            <person name="Cochrane G."/>
            <person name="Meng A."/>
            <person name="Brown T."/>
            <person name="Cohen L."/>
        </authorList>
    </citation>
    <scope>NUCLEOTIDE SEQUENCE</scope>
    <source>
        <strain evidence="2">CCAP1064/1</strain>
    </source>
</reference>
<dbReference type="EMBL" id="HBEL01026345">
    <property type="protein sequence ID" value="CAD8416045.1"/>
    <property type="molecule type" value="Transcribed_RNA"/>
</dbReference>
<feature type="region of interest" description="Disordered" evidence="1">
    <location>
        <begin position="1"/>
        <end position="21"/>
    </location>
</feature>
<organism evidence="2">
    <name type="scientific">Proboscia inermis</name>
    <dbReference type="NCBI Taxonomy" id="420281"/>
    <lineage>
        <taxon>Eukaryota</taxon>
        <taxon>Sar</taxon>
        <taxon>Stramenopiles</taxon>
        <taxon>Ochrophyta</taxon>
        <taxon>Bacillariophyta</taxon>
        <taxon>Coscinodiscophyceae</taxon>
        <taxon>Rhizosoleniophycidae</taxon>
        <taxon>Rhizosoleniales</taxon>
        <taxon>Rhizosoleniaceae</taxon>
        <taxon>Proboscia</taxon>
    </lineage>
</organism>